<name>A0A8B4GH51_EIKCO</name>
<accession>A0A8B4GH51</accession>
<protein>
    <submittedName>
        <fullName evidence="1">Uncharacterized protein</fullName>
    </submittedName>
</protein>
<gene>
    <name evidence="1" type="ORF">SAMEA4412678_01924</name>
</gene>
<proteinExistence type="predicted"/>
<dbReference type="EMBL" id="LT906482">
    <property type="protein sequence ID" value="SNW10469.1"/>
    <property type="molecule type" value="Genomic_DNA"/>
</dbReference>
<dbReference type="Proteomes" id="UP000215465">
    <property type="component" value="Chromosome 1"/>
</dbReference>
<organism evidence="1 2">
    <name type="scientific">Eikenella corrodens</name>
    <dbReference type="NCBI Taxonomy" id="539"/>
    <lineage>
        <taxon>Bacteria</taxon>
        <taxon>Pseudomonadati</taxon>
        <taxon>Pseudomonadota</taxon>
        <taxon>Betaproteobacteria</taxon>
        <taxon>Neisseriales</taxon>
        <taxon>Neisseriaceae</taxon>
        <taxon>Eikenella</taxon>
    </lineage>
</organism>
<evidence type="ECO:0000313" key="2">
    <source>
        <dbReference type="Proteomes" id="UP000215465"/>
    </source>
</evidence>
<evidence type="ECO:0000313" key="1">
    <source>
        <dbReference type="EMBL" id="SNW10469.1"/>
    </source>
</evidence>
<reference evidence="1 2" key="1">
    <citation type="submission" date="2017-06" db="EMBL/GenBank/DDBJ databases">
        <authorList>
            <consortium name="Pathogen Informatics"/>
        </authorList>
    </citation>
    <scope>NUCLEOTIDE SEQUENCE [LARGE SCALE GENOMIC DNA]</scope>
    <source>
        <strain evidence="1 2">NCTC10596</strain>
    </source>
</reference>
<dbReference type="KEGG" id="ecor:SAMEA4412678_1924"/>
<dbReference type="AlphaFoldDB" id="A0A8B4GH51"/>
<sequence>MYYENSVYIKKLFQSGQVKLFMLMQDVFVIQGELT</sequence>